<dbReference type="AlphaFoldDB" id="A0A939KLQ2"/>
<dbReference type="SUPFAM" id="SSF54427">
    <property type="entry name" value="NTF2-like"/>
    <property type="match status" value="1"/>
</dbReference>
<name>A0A939KLQ2_9MICC</name>
<dbReference type="InterPro" id="IPR032710">
    <property type="entry name" value="NTF2-like_dom_sf"/>
</dbReference>
<protein>
    <submittedName>
        <fullName evidence="2">Nuclear transport factor 2 family protein</fullName>
    </submittedName>
</protein>
<dbReference type="EMBL" id="JAFNLL010000010">
    <property type="protein sequence ID" value="MBO1267493.1"/>
    <property type="molecule type" value="Genomic_DNA"/>
</dbReference>
<sequence>MTNIGNAYNPDALSVVECFYGALTARQPAKLLNALHDDFVLTLSPGLPLPGAREHHGREAAVANVWGRIPGYDFALRCEPDRKIVVADNEVLVLGHYRGHGWESPFVHVLTVREGKLATLRQITDTRCWPEPPAGGS</sequence>
<evidence type="ECO:0000259" key="1">
    <source>
        <dbReference type="Pfam" id="PF12680"/>
    </source>
</evidence>
<dbReference type="InterPro" id="IPR037401">
    <property type="entry name" value="SnoaL-like"/>
</dbReference>
<evidence type="ECO:0000313" key="2">
    <source>
        <dbReference type="EMBL" id="MBO1267493.1"/>
    </source>
</evidence>
<organism evidence="2 3">
    <name type="scientific">Arthrobacter cavernae</name>
    <dbReference type="NCBI Taxonomy" id="2817681"/>
    <lineage>
        <taxon>Bacteria</taxon>
        <taxon>Bacillati</taxon>
        <taxon>Actinomycetota</taxon>
        <taxon>Actinomycetes</taxon>
        <taxon>Micrococcales</taxon>
        <taxon>Micrococcaceae</taxon>
        <taxon>Arthrobacter</taxon>
    </lineage>
</organism>
<evidence type="ECO:0000313" key="3">
    <source>
        <dbReference type="Proteomes" id="UP000664164"/>
    </source>
</evidence>
<dbReference type="Pfam" id="PF12680">
    <property type="entry name" value="SnoaL_2"/>
    <property type="match status" value="1"/>
</dbReference>
<accession>A0A939KLQ2</accession>
<feature type="domain" description="SnoaL-like" evidence="1">
    <location>
        <begin position="16"/>
        <end position="118"/>
    </location>
</feature>
<gene>
    <name evidence="2" type="ORF">J1902_05750</name>
</gene>
<dbReference type="Gene3D" id="3.10.450.50">
    <property type="match status" value="1"/>
</dbReference>
<comment type="caution">
    <text evidence="2">The sequence shown here is derived from an EMBL/GenBank/DDBJ whole genome shotgun (WGS) entry which is preliminary data.</text>
</comment>
<proteinExistence type="predicted"/>
<dbReference type="Proteomes" id="UP000664164">
    <property type="component" value="Unassembled WGS sequence"/>
</dbReference>
<reference evidence="2" key="1">
    <citation type="submission" date="2021-03" db="EMBL/GenBank/DDBJ databases">
        <title>A new species, PO-11, isolated from a karst cave deposit.</title>
        <authorList>
            <person name="Zhaoxiaoyong W."/>
        </authorList>
    </citation>
    <scope>NUCLEOTIDE SEQUENCE</scope>
    <source>
        <strain evidence="2">PO-11</strain>
    </source>
</reference>
<keyword evidence="3" id="KW-1185">Reference proteome</keyword>
<dbReference type="RefSeq" id="WP_207615301.1">
    <property type="nucleotide sequence ID" value="NZ_JAFNLL010000010.1"/>
</dbReference>